<protein>
    <submittedName>
        <fullName evidence="1">Uncharacterized protein</fullName>
    </submittedName>
</protein>
<name>A0A917NK47_9BACL</name>
<reference evidence="1" key="1">
    <citation type="journal article" date="2014" name="Int. J. Syst. Evol. Microbiol.">
        <title>Complete genome sequence of Corynebacterium casei LMG S-19264T (=DSM 44701T), isolated from a smear-ripened cheese.</title>
        <authorList>
            <consortium name="US DOE Joint Genome Institute (JGI-PGF)"/>
            <person name="Walter F."/>
            <person name="Albersmeier A."/>
            <person name="Kalinowski J."/>
            <person name="Ruckert C."/>
        </authorList>
    </citation>
    <scope>NUCLEOTIDE SEQUENCE</scope>
    <source>
        <strain evidence="1">JCM 18487</strain>
    </source>
</reference>
<gene>
    <name evidence="1" type="ORF">GCM10010885_14940</name>
</gene>
<proteinExistence type="predicted"/>
<evidence type="ECO:0000313" key="2">
    <source>
        <dbReference type="Proteomes" id="UP000637695"/>
    </source>
</evidence>
<dbReference type="Proteomes" id="UP000637695">
    <property type="component" value="Unassembled WGS sequence"/>
</dbReference>
<reference evidence="1" key="2">
    <citation type="submission" date="2020-09" db="EMBL/GenBank/DDBJ databases">
        <authorList>
            <person name="Sun Q."/>
            <person name="Ohkuma M."/>
        </authorList>
    </citation>
    <scope>NUCLEOTIDE SEQUENCE</scope>
    <source>
        <strain evidence="1">JCM 18487</strain>
    </source>
</reference>
<keyword evidence="2" id="KW-1185">Reference proteome</keyword>
<comment type="caution">
    <text evidence="1">The sequence shown here is derived from an EMBL/GenBank/DDBJ whole genome shotgun (WGS) entry which is preliminary data.</text>
</comment>
<organism evidence="1 2">
    <name type="scientific">Alicyclobacillus cellulosilyticus</name>
    <dbReference type="NCBI Taxonomy" id="1003997"/>
    <lineage>
        <taxon>Bacteria</taxon>
        <taxon>Bacillati</taxon>
        <taxon>Bacillota</taxon>
        <taxon>Bacilli</taxon>
        <taxon>Bacillales</taxon>
        <taxon>Alicyclobacillaceae</taxon>
        <taxon>Alicyclobacillus</taxon>
    </lineage>
</organism>
<dbReference type="EMBL" id="BMOY01000021">
    <property type="protein sequence ID" value="GGJ06834.1"/>
    <property type="molecule type" value="Genomic_DNA"/>
</dbReference>
<evidence type="ECO:0000313" key="1">
    <source>
        <dbReference type="EMBL" id="GGJ06834.1"/>
    </source>
</evidence>
<dbReference type="RefSeq" id="WP_188882163.1">
    <property type="nucleotide sequence ID" value="NZ_BMOY01000021.1"/>
</dbReference>
<accession>A0A917NK47</accession>
<sequence length="264" mass="30136">MVGQDTLMKALTRSLSKDALSAFGIQGVELTEPVPTELPASTLRMDKVWRMQDGQLFHLEFQSKREPTLHRFLEYDARLAHLYQARIRTVVLYHANVMAAPSQLDIGVAVYRVENVFLSRLNGDEALNAVEKHLLTGIWEPEDRLRLALAMNMQVRDHHQAFDRVLALAAMVSDDIERDLVVSAMLTFADQALDETQRLRLRRELRRVSKLVEELFQEGREEGREEMAIQVAKKLFARGASVDEVADITGLPPTKLEEIQRLLH</sequence>
<dbReference type="AlphaFoldDB" id="A0A917NK47"/>